<dbReference type="GO" id="GO:0006397">
    <property type="term" value="P:mRNA processing"/>
    <property type="evidence" value="ECO:0007669"/>
    <property type="project" value="InterPro"/>
</dbReference>
<dbReference type="RefSeq" id="YP_010233343.1">
    <property type="nucleotide sequence ID" value="NC_059749.1"/>
</dbReference>
<keyword evidence="5 10" id="KW-0496">Mitochondrion</keyword>
<feature type="region of interest" description="Disordered" evidence="6">
    <location>
        <begin position="889"/>
        <end position="915"/>
    </location>
</feature>
<dbReference type="InterPro" id="IPR035973">
    <property type="entry name" value="Cyt_c_oxidase_su3-like_sf"/>
</dbReference>
<dbReference type="CDD" id="cd01651">
    <property type="entry name" value="RT_G2_intron"/>
    <property type="match status" value="1"/>
</dbReference>
<evidence type="ECO:0000256" key="3">
    <source>
        <dbReference type="ARBA" id="ARBA00022989"/>
    </source>
</evidence>
<accession>A0A8A2YZP5</accession>
<dbReference type="Pfam" id="PF00510">
    <property type="entry name" value="COX3"/>
    <property type="match status" value="1"/>
</dbReference>
<dbReference type="Gene3D" id="1.10.287.70">
    <property type="match status" value="1"/>
</dbReference>
<feature type="domain" description="Heme-copper oxidase subunit III family profile" evidence="8">
    <location>
        <begin position="8"/>
        <end position="65"/>
    </location>
</feature>
<feature type="domain" description="Reverse transcriptase" evidence="9">
    <location>
        <begin position="349"/>
        <end position="619"/>
    </location>
</feature>
<dbReference type="InterPro" id="IPR051083">
    <property type="entry name" value="GrpII_Intron_Splice-Mob/Def"/>
</dbReference>
<evidence type="ECO:0000256" key="1">
    <source>
        <dbReference type="ARBA" id="ARBA00004141"/>
    </source>
</evidence>
<keyword evidence="4 7" id="KW-0472">Membrane</keyword>
<dbReference type="InterPro" id="IPR043502">
    <property type="entry name" value="DNA/RNA_pol_sf"/>
</dbReference>
<dbReference type="AlphaFoldDB" id="A0A8A2YZP5"/>
<dbReference type="SUPFAM" id="SSF81452">
    <property type="entry name" value="Cytochrome c oxidase subunit III-like"/>
    <property type="match status" value="1"/>
</dbReference>
<evidence type="ECO:0000256" key="2">
    <source>
        <dbReference type="ARBA" id="ARBA00022692"/>
    </source>
</evidence>
<feature type="transmembrane region" description="Helical" evidence="7">
    <location>
        <begin position="46"/>
        <end position="64"/>
    </location>
</feature>
<name>A0A8A2YZP5_9AGAM</name>
<dbReference type="PROSITE" id="PS50878">
    <property type="entry name" value="RT_POL"/>
    <property type="match status" value="1"/>
</dbReference>
<dbReference type="SUPFAM" id="SSF56672">
    <property type="entry name" value="DNA/RNA polymerases"/>
    <property type="match status" value="1"/>
</dbReference>
<sequence length="915" mass="104622">MKNNYNFQTFPYHLVEPSPWPIVTSFALLTLAVSAVMYFHGYENGGALLTLGFVLTAFAMILWFRGATVRLYVKLFQKKPSNSFKEEAPLTDLGRRTLLRDNSLSETDETGLEQTLDLVLEHVVIMRIMGYSWNRDQRGSSLPEGYAQPAYSSILPRKYVNESLWVIALETKLAATSVRCERSEDALTITTPYSTHRICEVDATQSRMIPVNHKATEFKHRAPSRSQTFNKGWKLWGGGPVVPNASSIYLGKGRGLNTGINLFSRSHYTKAPTQAPSWKDTKVARRLETLWKGNEKDPQFINERLFKLLEDIDIWKAAYIKLAKSKGSNTPSFDDITIDGTSLETITNIKEQVISGQYKMGITKRVYIPKANGKMRPLGIPPFYDRIVQEVVRTILQIIYEPIFSNHSHGFRPGRSTHSALRHVRQGSAGFTWAIEGDIKGFFDNINHTILLNLLNKKIKDPRFVGLISDLIKVLVKEEGKPSEYSLTGSPQGSILSPLLSNIYLHEFDKFMENYITEFNKGKTRKTNPAYFRALRNHGIKEARKVGYTKRVDDSFRRMNYVRYADDFVITIIGSKADAIEIKKKCGEFLSSMKLTLSEEKTLITNPKDNPVAFLGYLIQNSPYKVREYSRRYNNVWKKIRMNAPGGIYLKVDSNKVKLKFHEKGFCKRNGEPIPNFKYLANTQQATILQMNYILRGLANYYKLANNVRQMISRWNYLIRFSVAKVFAAKYKLHSVAKVFARAGKDLGKPIRVSNLKEKSKLIGQTEEKIWEYLKTIGIKPKKNTKKSKLKAQIGIPYTRYKEIPLPDLAPLSKKFNPTFWTTFTTKSRDTNPLAALNWFVSRTARITNPQCIICGTTLKVEMPHIKGMKYLKGTSVHTLMMRRLNRTPVPLCKTPSHGPQKRSNSTYLLKRNSR</sequence>
<comment type="function">
    <text evidence="5">Component of the cytochrome c oxidase, the last enzyme in the mitochondrial electron transport chain which drives oxidative phosphorylation. The respiratory chain contains 3 multisubunit complexes succinate dehydrogenase (complex II, CII), ubiquinol-cytochrome c oxidoreductase (cytochrome b-c1 complex, complex III, CIII) and cytochrome c oxidase (complex IV, CIV), that cooperate to transfer electrons derived from NADH and succinate to molecular oxygen, creating an electrochemical gradient over the inner membrane that drives transmembrane transport and the ATP synthase. Cytochrome c oxidase is the component of the respiratory chain that catalyzes the reduction of oxygen to water. Electrons originating from reduced cytochrome c in the intermembrane space (IMS) are transferred via the dinuclear copper A center (CU(A)) of subunit 2 and heme A of subunit 1 to the active site in subunit 1, a binuclear center (BNC) formed by heme A3 and copper B (CU(B)). The BNC reduces molecular oxygen to 2 water molecules using 4 electrons from cytochrome c in the IMS and 4 protons from the mitochondrial matrix.</text>
</comment>
<dbReference type="Pfam" id="PF00078">
    <property type="entry name" value="RVT_1"/>
    <property type="match status" value="1"/>
</dbReference>
<dbReference type="GeneID" id="69226584"/>
<evidence type="ECO:0000259" key="9">
    <source>
        <dbReference type="PROSITE" id="PS50878"/>
    </source>
</evidence>
<reference evidence="10" key="1">
    <citation type="submission" date="2021-01" db="EMBL/GenBank/DDBJ databases">
        <title>Complete mitochondrial genome of Auricularia heimuer fungus.</title>
        <authorList>
            <person name="Wang S."/>
        </authorList>
    </citation>
    <scope>NUCLEOTIDE SEQUENCE</scope>
    <source>
        <tissue evidence="10">Mycelium</tissue>
    </source>
</reference>
<comment type="similarity">
    <text evidence="5">Belongs to the cytochrome c oxidase subunit 3 family.</text>
</comment>
<dbReference type="PROSITE" id="PS50253">
    <property type="entry name" value="COX3"/>
    <property type="match status" value="1"/>
</dbReference>
<dbReference type="PANTHER" id="PTHR34047:SF8">
    <property type="entry name" value="PROTEIN YKFC"/>
    <property type="match status" value="1"/>
</dbReference>
<evidence type="ECO:0000256" key="5">
    <source>
        <dbReference type="RuleBase" id="RU003375"/>
    </source>
</evidence>
<dbReference type="InterPro" id="IPR000298">
    <property type="entry name" value="Cyt_c_oxidase-like_su3"/>
</dbReference>
<dbReference type="GO" id="GO:0016020">
    <property type="term" value="C:membrane"/>
    <property type="evidence" value="ECO:0007669"/>
    <property type="project" value="UniProtKB-SubCell"/>
</dbReference>
<dbReference type="PANTHER" id="PTHR34047">
    <property type="entry name" value="NUCLEAR INTRON MATURASE 1, MITOCHONDRIAL-RELATED"/>
    <property type="match status" value="1"/>
</dbReference>
<feature type="transmembrane region" description="Helical" evidence="7">
    <location>
        <begin position="20"/>
        <end position="39"/>
    </location>
</feature>
<geneLocation type="mitochondrion" evidence="10"/>
<evidence type="ECO:0000256" key="6">
    <source>
        <dbReference type="SAM" id="MobiDB-lite"/>
    </source>
</evidence>
<evidence type="ECO:0000313" key="10">
    <source>
        <dbReference type="EMBL" id="QSX43108.1"/>
    </source>
</evidence>
<evidence type="ECO:0000256" key="4">
    <source>
        <dbReference type="ARBA" id="ARBA00023136"/>
    </source>
</evidence>
<protein>
    <recommendedName>
        <fullName evidence="5">Cytochrome c oxidase subunit 3</fullName>
    </recommendedName>
</protein>
<gene>
    <name evidence="10" type="primary">cox3</name>
</gene>
<dbReference type="Pfam" id="PF01348">
    <property type="entry name" value="Intron_maturas2"/>
    <property type="match status" value="1"/>
</dbReference>
<organism evidence="10">
    <name type="scientific">Auricularia heimuer</name>
    <dbReference type="NCBI Taxonomy" id="1579977"/>
    <lineage>
        <taxon>Eukaryota</taxon>
        <taxon>Fungi</taxon>
        <taxon>Dikarya</taxon>
        <taxon>Basidiomycota</taxon>
        <taxon>Agaricomycotina</taxon>
        <taxon>Agaricomycetes</taxon>
        <taxon>Auriculariales</taxon>
        <taxon>Auriculariaceae</taxon>
        <taxon>Auricularia</taxon>
    </lineage>
</organism>
<comment type="subcellular location">
    <subcellularLocation>
        <location evidence="1">Membrane</location>
        <topology evidence="1">Multi-pass membrane protein</topology>
    </subcellularLocation>
</comment>
<dbReference type="EMBL" id="MW542136">
    <property type="protein sequence ID" value="QSX43108.1"/>
    <property type="molecule type" value="Genomic_DNA"/>
</dbReference>
<dbReference type="GO" id="GO:0004129">
    <property type="term" value="F:cytochrome-c oxidase activity"/>
    <property type="evidence" value="ECO:0007669"/>
    <property type="project" value="InterPro"/>
</dbReference>
<keyword evidence="2 5" id="KW-0812">Transmembrane</keyword>
<proteinExistence type="inferred from homology"/>
<dbReference type="InterPro" id="IPR024937">
    <property type="entry name" value="Domain_X"/>
</dbReference>
<keyword evidence="3 7" id="KW-1133">Transmembrane helix</keyword>
<dbReference type="GO" id="GO:0005739">
    <property type="term" value="C:mitochondrion"/>
    <property type="evidence" value="ECO:0007669"/>
    <property type="project" value="UniProtKB-ARBA"/>
</dbReference>
<dbReference type="InterPro" id="IPR000477">
    <property type="entry name" value="RT_dom"/>
</dbReference>
<evidence type="ECO:0000259" key="8">
    <source>
        <dbReference type="PROSITE" id="PS50253"/>
    </source>
</evidence>
<evidence type="ECO:0000256" key="7">
    <source>
        <dbReference type="SAM" id="Phobius"/>
    </source>
</evidence>